<name>A0A2W5MY52_9BACT</name>
<dbReference type="SUPFAM" id="SSF69593">
    <property type="entry name" value="Glycerol-3-phosphate (1)-acyltransferase"/>
    <property type="match status" value="1"/>
</dbReference>
<keyword evidence="4" id="KW-1133">Transmembrane helix</keyword>
<evidence type="ECO:0000313" key="7">
    <source>
        <dbReference type="Proteomes" id="UP000249417"/>
    </source>
</evidence>
<dbReference type="SMART" id="SM00563">
    <property type="entry name" value="PlsC"/>
    <property type="match status" value="1"/>
</dbReference>
<keyword evidence="2 6" id="KW-0808">Transferase</keyword>
<evidence type="ECO:0000256" key="4">
    <source>
        <dbReference type="SAM" id="Phobius"/>
    </source>
</evidence>
<dbReference type="EMBL" id="QFQB01000032">
    <property type="protein sequence ID" value="PZQ46116.1"/>
    <property type="molecule type" value="Genomic_DNA"/>
</dbReference>
<reference evidence="6 7" key="1">
    <citation type="submission" date="2017-08" db="EMBL/GenBank/DDBJ databases">
        <title>Infants hospitalized years apart are colonized by the same room-sourced microbial strains.</title>
        <authorList>
            <person name="Brooks B."/>
            <person name="Olm M.R."/>
            <person name="Firek B.A."/>
            <person name="Baker R."/>
            <person name="Thomas B.C."/>
            <person name="Morowitz M.J."/>
            <person name="Banfield J.F."/>
        </authorList>
    </citation>
    <scope>NUCLEOTIDE SEQUENCE [LARGE SCALE GENOMIC DNA]</scope>
    <source>
        <strain evidence="6">S2_005_002_R2_29</strain>
    </source>
</reference>
<evidence type="ECO:0000256" key="1">
    <source>
        <dbReference type="ARBA" id="ARBA00005189"/>
    </source>
</evidence>
<dbReference type="Proteomes" id="UP000249417">
    <property type="component" value="Unassembled WGS sequence"/>
</dbReference>
<evidence type="ECO:0000256" key="2">
    <source>
        <dbReference type="ARBA" id="ARBA00022679"/>
    </source>
</evidence>
<dbReference type="PANTHER" id="PTHR10434:SF40">
    <property type="entry name" value="1-ACYL-SN-GLYCEROL-3-PHOSPHATE ACYLTRANSFERASE"/>
    <property type="match status" value="1"/>
</dbReference>
<protein>
    <submittedName>
        <fullName evidence="6">1-acyl-sn-glycerol-3-phosphate acyltransferase</fullName>
    </submittedName>
</protein>
<comment type="caution">
    <text evidence="6">The sequence shown here is derived from an EMBL/GenBank/DDBJ whole genome shotgun (WGS) entry which is preliminary data.</text>
</comment>
<dbReference type="PANTHER" id="PTHR10434">
    <property type="entry name" value="1-ACYL-SN-GLYCEROL-3-PHOSPHATE ACYLTRANSFERASE"/>
    <property type="match status" value="1"/>
</dbReference>
<evidence type="ECO:0000256" key="3">
    <source>
        <dbReference type="ARBA" id="ARBA00023315"/>
    </source>
</evidence>
<organism evidence="6 7">
    <name type="scientific">Micavibrio aeruginosavorus</name>
    <dbReference type="NCBI Taxonomy" id="349221"/>
    <lineage>
        <taxon>Bacteria</taxon>
        <taxon>Pseudomonadati</taxon>
        <taxon>Bdellovibrionota</taxon>
        <taxon>Bdellovibrionia</taxon>
        <taxon>Bdellovibrionales</taxon>
        <taxon>Pseudobdellovibrionaceae</taxon>
        <taxon>Micavibrio</taxon>
    </lineage>
</organism>
<dbReference type="InterPro" id="IPR002123">
    <property type="entry name" value="Plipid/glycerol_acylTrfase"/>
</dbReference>
<keyword evidence="4" id="KW-0812">Transmembrane</keyword>
<sequence length="248" mass="28056">MVYIRSILFNIIFYGIWTPLICLCLMPSLLLPRKGTAWVAALYQSGALALAKYVLNLDFELRGIENRPPAGTPYLVASKHQSAFETLMLYRLFGDPTIILKKELQSIPVFGWFLKKLEFIFIDRGNRSDAAQSLYEGAKKMREQKRPIIIYPQGTRTGVDVAASEKPYKGGIVKLYNEVNLPILPIAINTGLYWPRNSFWKYSGKAIIEFLPLIPAGQPSDDLLKRLETSIENASQRLVTEGRATQNK</sequence>
<evidence type="ECO:0000259" key="5">
    <source>
        <dbReference type="SMART" id="SM00563"/>
    </source>
</evidence>
<accession>A0A2W5MY52</accession>
<dbReference type="Pfam" id="PF01553">
    <property type="entry name" value="Acyltransferase"/>
    <property type="match status" value="1"/>
</dbReference>
<proteinExistence type="predicted"/>
<dbReference type="CDD" id="cd07989">
    <property type="entry name" value="LPLAT_AGPAT-like"/>
    <property type="match status" value="1"/>
</dbReference>
<comment type="pathway">
    <text evidence="1">Lipid metabolism.</text>
</comment>
<dbReference type="GO" id="GO:0006654">
    <property type="term" value="P:phosphatidic acid biosynthetic process"/>
    <property type="evidence" value="ECO:0007669"/>
    <property type="project" value="TreeGrafter"/>
</dbReference>
<dbReference type="GO" id="GO:0003841">
    <property type="term" value="F:1-acylglycerol-3-phosphate O-acyltransferase activity"/>
    <property type="evidence" value="ECO:0007669"/>
    <property type="project" value="TreeGrafter"/>
</dbReference>
<feature type="domain" description="Phospholipid/glycerol acyltransferase" evidence="5">
    <location>
        <begin position="74"/>
        <end position="191"/>
    </location>
</feature>
<evidence type="ECO:0000313" key="6">
    <source>
        <dbReference type="EMBL" id="PZQ46116.1"/>
    </source>
</evidence>
<feature type="transmembrane region" description="Helical" evidence="4">
    <location>
        <begin position="7"/>
        <end position="30"/>
    </location>
</feature>
<gene>
    <name evidence="6" type="ORF">DI551_05770</name>
</gene>
<dbReference type="AlphaFoldDB" id="A0A2W5MY52"/>
<keyword evidence="4" id="KW-0472">Membrane</keyword>
<keyword evidence="3 6" id="KW-0012">Acyltransferase</keyword>